<feature type="domain" description="RAP" evidence="7">
    <location>
        <begin position="212"/>
        <end position="271"/>
    </location>
</feature>
<dbReference type="SUPFAM" id="SSF56112">
    <property type="entry name" value="Protein kinase-like (PK-like)"/>
    <property type="match status" value="1"/>
</dbReference>
<dbReference type="InterPro" id="IPR013584">
    <property type="entry name" value="RAP"/>
</dbReference>
<dbReference type="EMBL" id="CAJNDS010000750">
    <property type="protein sequence ID" value="CAE7231766.1"/>
    <property type="molecule type" value="Genomic_DNA"/>
</dbReference>
<dbReference type="SMART" id="SM00220">
    <property type="entry name" value="S_TKc"/>
    <property type="match status" value="1"/>
</dbReference>
<evidence type="ECO:0000313" key="9">
    <source>
        <dbReference type="Proteomes" id="UP000604046"/>
    </source>
</evidence>
<keyword evidence="3" id="KW-0418">Kinase</keyword>
<dbReference type="InterPro" id="IPR008271">
    <property type="entry name" value="Ser/Thr_kinase_AS"/>
</dbReference>
<evidence type="ECO:0000256" key="1">
    <source>
        <dbReference type="ARBA" id="ARBA00022679"/>
    </source>
</evidence>
<sequence length="1550" mass="173275">MALPMKKTVKKAMKASPMKALAMKGMKAGPARLRFELIAAMKKKAVSKIAHGKLAKMVVFKGRKEKTSSGLQKAQLMKNKRGKVVSKKQHAKGQALFKKFAQGWLDAVMTARKELGIKGFCAVGGKSAQGKALYAKAKALYTSRELFLKLKFREVVDEALHDEVRKVKPSPLHWDVSRHLADLGEAHRNSFRWGPLYIDIGLEQLEVDERRRCLMVDGPSSFYYCSDQYLPAKHLQHEMLTSLGWDVRRVRWDDWLELGNDDARKRQYLQMLLADTRPVAEELRDRAPLPTDDVREKLRQFRALQAAKEAAEAAMGSAPRFRAGKAPTPGPGQYRQAKSLSGPSYSFGKPVTVKPKGTPRQQSEHPRLPKVQKDQLTLLAQLGRGGLATVHRARLSGKELAVKLVRSQPGLQNPEQDREGLHKEALLLAGLNHANIVRAVCLVTEEGAVIGFGLELLGLSLEAAAQSGQLSPQRLASAVAPICTALAHMHQRLIAHLDVKPANICFTAQLTGVKLVDLDAAMPLQHQDEVGQRLPGNVAAWSPEIAKKQPYSPLAEDGYQAGWTFSKLIEVTQGSPDEVLLRRLQPLLGPAESRPSMQKMLDENLRQPEERVRELLQLEGRPVLLGARPVCYAHGSEDVLCFPAEVDEEGLASFQKHHLQKSLASYPSSKTPRHPKTFHEVHWVRLSIGLWSVSERAGRSWLLLRNKYAGAVGDSALFEEGSILQLGLLSSNPAAFGESFAADFTIEQNEPVGLVLWSNLCALRRSGDPVPSSSQGGIDQPRSCMPLRRVIYGKPFLLLPDVVLMLTAQGTDEGSAQTAFSRMAVKKGEAVYHCYIDVFAETSGHLTWDKELVVGGSLTTQHLFIKDKDSKHSSQYFNQGDWMLDARSWDEPFDWRLRLPSHQHMPEALNPGHFTHHDYSDNLHSFFRPVGYRIRVRQDRDSKTLAIATWTSGTLVCQQDGGLHSRPGQGKGHLQAGANKSRNCDPMWHQAGVPSGVPSAYKMKKDGSCTLALPHGEQVSQQVSLCAAEARRSLKAIDEIFEQAKFDQESEGKENCTKNVLVIRFDRDVQVVWAAPERISSWGEPGQLLFVVKLDSSDALVPVRVPCFDLLFELETAWFPCKTLAGLHGVKSEQLKTVVKASPQQHPPCAGFQRDGGAHRRRPAGTWLPSKMVMAAALRKHVKLRFGHSKRILVLREEPSSATSCGATVRAASWTPASTGRAAPTIKEQVPNFQSHALMSLMWCLKRIRWHDGHLNRAAAQHALDSIEALRPSDFIKVTNALALLGLRDTGLREALSRVAVPKLEETFAQQFRDAVNPVTIGKLWNDEVTAYLLERFRKIFITARPMHLLKAYESAVVCRIQRLQVWRMLSKDSKSFYVRLSQRHIPDKGKEPSPLHWDVSRHLADLGEAHRNSFRWGPLYIDIGLEQLEVDERRRCLMVDGPSSFYYCSDQYLPAKHLQHEMLTSLGWDVRRVRWDDWLELGNDDARKRQYLQMLLADTRPVAEELRDRAPLPTDDVREKLRQFRALQAAKEAAEAAMGSAADLLTFSP</sequence>
<organism evidence="8 9">
    <name type="scientific">Symbiodinium natans</name>
    <dbReference type="NCBI Taxonomy" id="878477"/>
    <lineage>
        <taxon>Eukaryota</taxon>
        <taxon>Sar</taxon>
        <taxon>Alveolata</taxon>
        <taxon>Dinophyceae</taxon>
        <taxon>Suessiales</taxon>
        <taxon>Symbiodiniaceae</taxon>
        <taxon>Symbiodinium</taxon>
    </lineage>
</organism>
<dbReference type="GO" id="GO:0051276">
    <property type="term" value="P:chromosome organization"/>
    <property type="evidence" value="ECO:0007669"/>
    <property type="project" value="InterPro"/>
</dbReference>
<feature type="domain" description="RAP" evidence="7">
    <location>
        <begin position="1436"/>
        <end position="1495"/>
    </location>
</feature>
<evidence type="ECO:0000313" key="8">
    <source>
        <dbReference type="EMBL" id="CAE7231766.1"/>
    </source>
</evidence>
<accession>A0A812KRJ3</accession>
<dbReference type="InterPro" id="IPR043928">
    <property type="entry name" value="DNVP"/>
</dbReference>
<dbReference type="PANTHER" id="PTHR43289">
    <property type="entry name" value="MITOGEN-ACTIVATED PROTEIN KINASE KINASE KINASE 20-RELATED"/>
    <property type="match status" value="1"/>
</dbReference>
<feature type="domain" description="Protein kinase" evidence="6">
    <location>
        <begin position="376"/>
        <end position="624"/>
    </location>
</feature>
<dbReference type="Pfam" id="PF19060">
    <property type="entry name" value="DVNP"/>
    <property type="match status" value="1"/>
</dbReference>
<dbReference type="InterPro" id="IPR000719">
    <property type="entry name" value="Prot_kinase_dom"/>
</dbReference>
<dbReference type="OrthoDB" id="2789888at2759"/>
<dbReference type="PROSITE" id="PS51286">
    <property type="entry name" value="RAP"/>
    <property type="match status" value="2"/>
</dbReference>
<dbReference type="Gene3D" id="1.10.510.10">
    <property type="entry name" value="Transferase(Phosphotransferase) domain 1"/>
    <property type="match status" value="1"/>
</dbReference>
<dbReference type="Pfam" id="PF00069">
    <property type="entry name" value="Pkinase"/>
    <property type="match status" value="1"/>
</dbReference>
<gene>
    <name evidence="8" type="primary">camk2d1</name>
    <name evidence="8" type="ORF">SNAT2548_LOCUS9524</name>
</gene>
<dbReference type="PROSITE" id="PS00108">
    <property type="entry name" value="PROTEIN_KINASE_ST"/>
    <property type="match status" value="1"/>
</dbReference>
<proteinExistence type="predicted"/>
<dbReference type="GO" id="GO:0004674">
    <property type="term" value="F:protein serine/threonine kinase activity"/>
    <property type="evidence" value="ECO:0007669"/>
    <property type="project" value="TreeGrafter"/>
</dbReference>
<evidence type="ECO:0000256" key="2">
    <source>
        <dbReference type="ARBA" id="ARBA00022741"/>
    </source>
</evidence>
<dbReference type="Pfam" id="PF08373">
    <property type="entry name" value="RAP"/>
    <property type="match status" value="2"/>
</dbReference>
<dbReference type="PROSITE" id="PS50011">
    <property type="entry name" value="PROTEIN_KINASE_DOM"/>
    <property type="match status" value="1"/>
</dbReference>
<comment type="caution">
    <text evidence="8">The sequence shown here is derived from an EMBL/GenBank/DDBJ whole genome shotgun (WGS) entry which is preliminary data.</text>
</comment>
<evidence type="ECO:0000256" key="5">
    <source>
        <dbReference type="SAM" id="MobiDB-lite"/>
    </source>
</evidence>
<dbReference type="Gene3D" id="3.30.200.20">
    <property type="entry name" value="Phosphorylase Kinase, domain 1"/>
    <property type="match status" value="1"/>
</dbReference>
<evidence type="ECO:0000259" key="6">
    <source>
        <dbReference type="PROSITE" id="PS50011"/>
    </source>
</evidence>
<dbReference type="GO" id="GO:0003677">
    <property type="term" value="F:DNA binding"/>
    <property type="evidence" value="ECO:0007669"/>
    <property type="project" value="InterPro"/>
</dbReference>
<reference evidence="8" key="1">
    <citation type="submission" date="2021-02" db="EMBL/GenBank/DDBJ databases">
        <authorList>
            <person name="Dougan E. K."/>
            <person name="Rhodes N."/>
            <person name="Thang M."/>
            <person name="Chan C."/>
        </authorList>
    </citation>
    <scope>NUCLEOTIDE SEQUENCE</scope>
</reference>
<dbReference type="InterPro" id="IPR011009">
    <property type="entry name" value="Kinase-like_dom_sf"/>
</dbReference>
<protein>
    <submittedName>
        <fullName evidence="8">Camk2d1 protein</fullName>
    </submittedName>
</protein>
<keyword evidence="2" id="KW-0547">Nucleotide-binding</keyword>
<keyword evidence="1" id="KW-0808">Transferase</keyword>
<evidence type="ECO:0000259" key="7">
    <source>
        <dbReference type="PROSITE" id="PS51286"/>
    </source>
</evidence>
<evidence type="ECO:0000256" key="3">
    <source>
        <dbReference type="ARBA" id="ARBA00022777"/>
    </source>
</evidence>
<dbReference type="GO" id="GO:0005524">
    <property type="term" value="F:ATP binding"/>
    <property type="evidence" value="ECO:0007669"/>
    <property type="project" value="UniProtKB-KW"/>
</dbReference>
<feature type="region of interest" description="Disordered" evidence="5">
    <location>
        <begin position="313"/>
        <end position="369"/>
    </location>
</feature>
<evidence type="ECO:0000256" key="4">
    <source>
        <dbReference type="ARBA" id="ARBA00022840"/>
    </source>
</evidence>
<keyword evidence="9" id="KW-1185">Reference proteome</keyword>
<dbReference type="Proteomes" id="UP000604046">
    <property type="component" value="Unassembled WGS sequence"/>
</dbReference>
<name>A0A812KRJ3_9DINO</name>
<dbReference type="SMART" id="SM00952">
    <property type="entry name" value="RAP"/>
    <property type="match status" value="2"/>
</dbReference>
<dbReference type="PANTHER" id="PTHR43289:SF6">
    <property type="entry name" value="SERINE_THREONINE-PROTEIN KINASE NEKL-3"/>
    <property type="match status" value="1"/>
</dbReference>
<keyword evidence="4" id="KW-0067">ATP-binding</keyword>